<dbReference type="InterPro" id="IPR058328">
    <property type="entry name" value="DUF8015"/>
</dbReference>
<protein>
    <submittedName>
        <fullName evidence="2">Uncharacterized protein</fullName>
    </submittedName>
</protein>
<keyword evidence="1" id="KW-0472">Membrane</keyword>
<sequence>MSYSDVPRSDGVLSVSTYDLLLALLPLLLGVGVAWSISVPAAVGAAVGGLPSALLLGYALFYRCPVGNGGFRER</sequence>
<keyword evidence="3" id="KW-1185">Reference proteome</keyword>
<gene>
    <name evidence="2" type="ORF">ACFQE1_09960</name>
</gene>
<dbReference type="AlphaFoldDB" id="A0ABD5RZ34"/>
<evidence type="ECO:0000313" key="3">
    <source>
        <dbReference type="Proteomes" id="UP001596328"/>
    </source>
</evidence>
<proteinExistence type="predicted"/>
<accession>A0ABD5RZ34</accession>
<reference evidence="2 3" key="1">
    <citation type="journal article" date="2019" name="Int. J. Syst. Evol. Microbiol.">
        <title>The Global Catalogue of Microorganisms (GCM) 10K type strain sequencing project: providing services to taxonomists for standard genome sequencing and annotation.</title>
        <authorList>
            <consortium name="The Broad Institute Genomics Platform"/>
            <consortium name="The Broad Institute Genome Sequencing Center for Infectious Disease"/>
            <person name="Wu L."/>
            <person name="Ma J."/>
        </authorList>
    </citation>
    <scope>NUCLEOTIDE SEQUENCE [LARGE SCALE GENOMIC DNA]</scope>
    <source>
        <strain evidence="2 3">NBRC 111368</strain>
    </source>
</reference>
<feature type="transmembrane region" description="Helical" evidence="1">
    <location>
        <begin position="41"/>
        <end position="62"/>
    </location>
</feature>
<evidence type="ECO:0000256" key="1">
    <source>
        <dbReference type="SAM" id="Phobius"/>
    </source>
</evidence>
<comment type="caution">
    <text evidence="2">The sequence shown here is derived from an EMBL/GenBank/DDBJ whole genome shotgun (WGS) entry which is preliminary data.</text>
</comment>
<name>A0ABD5RZ34_9EURY</name>
<dbReference type="EMBL" id="JBHSWU010000252">
    <property type="protein sequence ID" value="MFC6724695.1"/>
    <property type="molecule type" value="Genomic_DNA"/>
</dbReference>
<dbReference type="Pfam" id="PF26047">
    <property type="entry name" value="DUF8015"/>
    <property type="match status" value="1"/>
</dbReference>
<feature type="transmembrane region" description="Helical" evidence="1">
    <location>
        <begin position="12"/>
        <end position="35"/>
    </location>
</feature>
<evidence type="ECO:0000313" key="2">
    <source>
        <dbReference type="EMBL" id="MFC6724695.1"/>
    </source>
</evidence>
<dbReference type="Proteomes" id="UP001596328">
    <property type="component" value="Unassembled WGS sequence"/>
</dbReference>
<organism evidence="2 3">
    <name type="scientific">Halobium palmae</name>
    <dbReference type="NCBI Taxonomy" id="1776492"/>
    <lineage>
        <taxon>Archaea</taxon>
        <taxon>Methanobacteriati</taxon>
        <taxon>Methanobacteriota</taxon>
        <taxon>Stenosarchaea group</taxon>
        <taxon>Halobacteria</taxon>
        <taxon>Halobacteriales</taxon>
        <taxon>Haloferacaceae</taxon>
        <taxon>Halobium</taxon>
    </lineage>
</organism>
<keyword evidence="1" id="KW-0812">Transmembrane</keyword>
<keyword evidence="1" id="KW-1133">Transmembrane helix</keyword>